<proteinExistence type="predicted"/>
<gene>
    <name evidence="1" type="ORF">F7R13_12580</name>
</gene>
<sequence>MPAFRAGRMTNCIPAFRPRLCLCRRNPADYPRDEARHGRCADISACARPAGDAVPLTSCRQTNPS</sequence>
<organism evidence="1 2">
    <name type="scientific">Burkholderia territorii</name>
    <dbReference type="NCBI Taxonomy" id="1503055"/>
    <lineage>
        <taxon>Bacteria</taxon>
        <taxon>Pseudomonadati</taxon>
        <taxon>Pseudomonadota</taxon>
        <taxon>Betaproteobacteria</taxon>
        <taxon>Burkholderiales</taxon>
        <taxon>Burkholderiaceae</taxon>
        <taxon>Burkholderia</taxon>
        <taxon>Burkholderia cepacia complex</taxon>
    </lineage>
</organism>
<evidence type="ECO:0000313" key="1">
    <source>
        <dbReference type="EMBL" id="KAB0678143.1"/>
    </source>
</evidence>
<dbReference type="AlphaFoldDB" id="A0A6L3NH51"/>
<protein>
    <submittedName>
        <fullName evidence="1">Uncharacterized protein</fullName>
    </submittedName>
</protein>
<comment type="caution">
    <text evidence="1">The sequence shown here is derived from an EMBL/GenBank/DDBJ whole genome shotgun (WGS) entry which is preliminary data.</text>
</comment>
<name>A0A6L3NH51_9BURK</name>
<reference evidence="1 2" key="1">
    <citation type="submission" date="2019-09" db="EMBL/GenBank/DDBJ databases">
        <title>Draft genome sequences of 48 bacterial type strains from the CCUG.</title>
        <authorList>
            <person name="Tunovic T."/>
            <person name="Pineiro-Iglesias B."/>
            <person name="Unosson C."/>
            <person name="Inganas E."/>
            <person name="Ohlen M."/>
            <person name="Cardew S."/>
            <person name="Jensie-Markopoulos S."/>
            <person name="Salva-Serra F."/>
            <person name="Jaen-Luchoro D."/>
            <person name="Karlsson R."/>
            <person name="Svensson-Stadler L."/>
            <person name="Chun J."/>
            <person name="Moore E."/>
        </authorList>
    </citation>
    <scope>NUCLEOTIDE SEQUENCE [LARGE SCALE GENOMIC DNA]</scope>
    <source>
        <strain evidence="1 2">CCUG 65687</strain>
    </source>
</reference>
<dbReference type="EMBL" id="VZOL01000125">
    <property type="protein sequence ID" value="KAB0678143.1"/>
    <property type="molecule type" value="Genomic_DNA"/>
</dbReference>
<evidence type="ECO:0000313" key="2">
    <source>
        <dbReference type="Proteomes" id="UP000473571"/>
    </source>
</evidence>
<accession>A0A6L3NH51</accession>
<dbReference type="Proteomes" id="UP000473571">
    <property type="component" value="Unassembled WGS sequence"/>
</dbReference>